<evidence type="ECO:0000313" key="1">
    <source>
        <dbReference type="EMBL" id="EET44084.1"/>
    </source>
</evidence>
<sequence>MPACPQINIYNRTFAKKLSQNTGFILKYRHYRAIAKRTALF</sequence>
<dbReference type="Proteomes" id="UP000005365">
    <property type="component" value="Unassembled WGS sequence"/>
</dbReference>
<accession>C6M686</accession>
<keyword evidence="2" id="KW-1185">Reference proteome</keyword>
<reference evidence="1" key="1">
    <citation type="submission" date="2009-07" db="EMBL/GenBank/DDBJ databases">
        <authorList>
            <person name="Weinstock G."/>
            <person name="Sodergren E."/>
            <person name="Clifton S."/>
            <person name="Fulton L."/>
            <person name="Fulton B."/>
            <person name="Courtney L."/>
            <person name="Fronick C."/>
            <person name="Harrison M."/>
            <person name="Strong C."/>
            <person name="Farmer C."/>
            <person name="Delahaunty K."/>
            <person name="Markovic C."/>
            <person name="Hall O."/>
            <person name="Minx P."/>
            <person name="Tomlinson C."/>
            <person name="Mitreva M."/>
            <person name="Nelson J."/>
            <person name="Hou S."/>
            <person name="Wollam A."/>
            <person name="Pepin K.H."/>
            <person name="Johnson M."/>
            <person name="Bhonagiri V."/>
            <person name="Nash W.E."/>
            <person name="Warren W."/>
            <person name="Chinwalla A."/>
            <person name="Mardis E.R."/>
            <person name="Wilson R.K."/>
        </authorList>
    </citation>
    <scope>NUCLEOTIDE SEQUENCE [LARGE SCALE GENOMIC DNA]</scope>
    <source>
        <strain evidence="1">ATCC 29256</strain>
    </source>
</reference>
<protein>
    <submittedName>
        <fullName evidence="1">Uncharacterized protein</fullName>
    </submittedName>
</protein>
<dbReference type="AlphaFoldDB" id="C6M686"/>
<organism evidence="1 2">
    <name type="scientific">Neisseria sicca ATCC 29256</name>
    <dbReference type="NCBI Taxonomy" id="547045"/>
    <lineage>
        <taxon>Bacteria</taxon>
        <taxon>Pseudomonadati</taxon>
        <taxon>Pseudomonadota</taxon>
        <taxon>Betaproteobacteria</taxon>
        <taxon>Neisseriales</taxon>
        <taxon>Neisseriaceae</taxon>
        <taxon>Neisseria</taxon>
    </lineage>
</organism>
<gene>
    <name evidence="1" type="ORF">NEISICOT_02036</name>
</gene>
<name>C6M686_NEISI</name>
<dbReference type="EMBL" id="ACKO02000012">
    <property type="protein sequence ID" value="EET44084.1"/>
    <property type="molecule type" value="Genomic_DNA"/>
</dbReference>
<evidence type="ECO:0000313" key="2">
    <source>
        <dbReference type="Proteomes" id="UP000005365"/>
    </source>
</evidence>
<comment type="caution">
    <text evidence="1">The sequence shown here is derived from an EMBL/GenBank/DDBJ whole genome shotgun (WGS) entry which is preliminary data.</text>
</comment>
<proteinExistence type="predicted"/>